<gene>
    <name evidence="5" type="ORF">ACFQ4R_10050</name>
</gene>
<organism evidence="5 6">
    <name type="scientific">Lapidilactobacillus gannanensis</name>
    <dbReference type="NCBI Taxonomy" id="2486002"/>
    <lineage>
        <taxon>Bacteria</taxon>
        <taxon>Bacillati</taxon>
        <taxon>Bacillota</taxon>
        <taxon>Bacilli</taxon>
        <taxon>Lactobacillales</taxon>
        <taxon>Lactobacillaceae</taxon>
        <taxon>Lapidilactobacillus</taxon>
    </lineage>
</organism>
<proteinExistence type="inferred from homology"/>
<evidence type="ECO:0000259" key="3">
    <source>
        <dbReference type="Pfam" id="PF01408"/>
    </source>
</evidence>
<dbReference type="InterPro" id="IPR036291">
    <property type="entry name" value="NAD(P)-bd_dom_sf"/>
</dbReference>
<dbReference type="EMBL" id="JBHTOH010000090">
    <property type="protein sequence ID" value="MFD1411922.1"/>
    <property type="molecule type" value="Genomic_DNA"/>
</dbReference>
<dbReference type="InterPro" id="IPR050984">
    <property type="entry name" value="Gfo/Idh/MocA_domain"/>
</dbReference>
<name>A0ABW4BR42_9LACO</name>
<keyword evidence="2" id="KW-0560">Oxidoreductase</keyword>
<feature type="domain" description="GFO/IDH/MocA-like oxidoreductase" evidence="4">
    <location>
        <begin position="130"/>
        <end position="241"/>
    </location>
</feature>
<dbReference type="Pfam" id="PF22725">
    <property type="entry name" value="GFO_IDH_MocA_C3"/>
    <property type="match status" value="1"/>
</dbReference>
<dbReference type="PANTHER" id="PTHR22604:SF105">
    <property type="entry name" value="TRANS-1,2-DIHYDROBENZENE-1,2-DIOL DEHYDROGENASE"/>
    <property type="match status" value="1"/>
</dbReference>
<dbReference type="Pfam" id="PF01408">
    <property type="entry name" value="GFO_IDH_MocA"/>
    <property type="match status" value="1"/>
</dbReference>
<keyword evidence="6" id="KW-1185">Reference proteome</keyword>
<dbReference type="Proteomes" id="UP001597191">
    <property type="component" value="Unassembled WGS sequence"/>
</dbReference>
<sequence length="324" mass="35409">MTNYNWGIIGPGRIAVNFCEQFPEGQTLYGVASAHSLAKAQALATEFKIPHVYPSHEALLADPKIDVVYIATTNNAHYENIKAALAAGKHVLAEKPVTLNSAQLAELNQLAADKKLILMEAQTIYHMPLYQRLLEVVQEKKLGNLKSVQASLGMHVDLADKTGRLLNLDLAGGALLDLGIYALSFARRFMTATPKLEKTVMIPAETGVDDGSVAIISNANQELGSFSFSLSARGPEVGYAVYERGYFIVNHYLRPEQAIFVDGETDQQQVITAGENKRAMGYEVLDMATAVETGTNPTASWTVDTMALMTAMRQEWGLVYPDEK</sequence>
<evidence type="ECO:0000256" key="2">
    <source>
        <dbReference type="ARBA" id="ARBA00023002"/>
    </source>
</evidence>
<evidence type="ECO:0000313" key="5">
    <source>
        <dbReference type="EMBL" id="MFD1411922.1"/>
    </source>
</evidence>
<dbReference type="RefSeq" id="WP_125649576.1">
    <property type="nucleotide sequence ID" value="NZ_JBHTOH010000090.1"/>
</dbReference>
<evidence type="ECO:0000259" key="4">
    <source>
        <dbReference type="Pfam" id="PF22725"/>
    </source>
</evidence>
<comment type="caution">
    <text evidence="5">The sequence shown here is derived from an EMBL/GenBank/DDBJ whole genome shotgun (WGS) entry which is preliminary data.</text>
</comment>
<dbReference type="Gene3D" id="3.40.50.720">
    <property type="entry name" value="NAD(P)-binding Rossmann-like Domain"/>
    <property type="match status" value="1"/>
</dbReference>
<dbReference type="InterPro" id="IPR000683">
    <property type="entry name" value="Gfo/Idh/MocA-like_OxRdtase_N"/>
</dbReference>
<evidence type="ECO:0000256" key="1">
    <source>
        <dbReference type="ARBA" id="ARBA00010928"/>
    </source>
</evidence>
<comment type="similarity">
    <text evidence="1">Belongs to the Gfo/Idh/MocA family.</text>
</comment>
<dbReference type="Gene3D" id="3.30.360.10">
    <property type="entry name" value="Dihydrodipicolinate Reductase, domain 2"/>
    <property type="match status" value="1"/>
</dbReference>
<reference evidence="6" key="1">
    <citation type="journal article" date="2019" name="Int. J. Syst. Evol. Microbiol.">
        <title>The Global Catalogue of Microorganisms (GCM) 10K type strain sequencing project: providing services to taxonomists for standard genome sequencing and annotation.</title>
        <authorList>
            <consortium name="The Broad Institute Genomics Platform"/>
            <consortium name="The Broad Institute Genome Sequencing Center for Infectious Disease"/>
            <person name="Wu L."/>
            <person name="Ma J."/>
        </authorList>
    </citation>
    <scope>NUCLEOTIDE SEQUENCE [LARGE SCALE GENOMIC DNA]</scope>
    <source>
        <strain evidence="6">CCM 8937</strain>
    </source>
</reference>
<dbReference type="PANTHER" id="PTHR22604">
    <property type="entry name" value="OXIDOREDUCTASES"/>
    <property type="match status" value="1"/>
</dbReference>
<dbReference type="SUPFAM" id="SSF51735">
    <property type="entry name" value="NAD(P)-binding Rossmann-fold domains"/>
    <property type="match status" value="1"/>
</dbReference>
<protein>
    <submittedName>
        <fullName evidence="5">Gfo/Idh/MocA family protein</fullName>
    </submittedName>
</protein>
<feature type="domain" description="Gfo/Idh/MocA-like oxidoreductase N-terminal" evidence="3">
    <location>
        <begin position="5"/>
        <end position="120"/>
    </location>
</feature>
<evidence type="ECO:0000313" key="6">
    <source>
        <dbReference type="Proteomes" id="UP001597191"/>
    </source>
</evidence>
<accession>A0ABW4BR42</accession>
<dbReference type="InterPro" id="IPR055170">
    <property type="entry name" value="GFO_IDH_MocA-like_dom"/>
</dbReference>
<dbReference type="SUPFAM" id="SSF55347">
    <property type="entry name" value="Glyceraldehyde-3-phosphate dehydrogenase-like, C-terminal domain"/>
    <property type="match status" value="1"/>
</dbReference>